<dbReference type="PANTHER" id="PTHR38011">
    <property type="entry name" value="DIHYDROFOLATE REDUCTASE FAMILY PROTEIN (AFU_ORTHOLOGUE AFUA_8G06820)"/>
    <property type="match status" value="1"/>
</dbReference>
<gene>
    <name evidence="2" type="ORF">GCM10009409_39190</name>
</gene>
<dbReference type="InterPro" id="IPR050765">
    <property type="entry name" value="Riboflavin_Biosynth_HTPR"/>
</dbReference>
<dbReference type="InterPro" id="IPR024072">
    <property type="entry name" value="DHFR-like_dom_sf"/>
</dbReference>
<dbReference type="SUPFAM" id="SSF53597">
    <property type="entry name" value="Dihydrofolate reductase-like"/>
    <property type="match status" value="1"/>
</dbReference>
<evidence type="ECO:0000313" key="3">
    <source>
        <dbReference type="Proteomes" id="UP000654367"/>
    </source>
</evidence>
<evidence type="ECO:0000259" key="1">
    <source>
        <dbReference type="Pfam" id="PF01872"/>
    </source>
</evidence>
<dbReference type="EMBL" id="BMQV01000080">
    <property type="protein sequence ID" value="GGP71057.1"/>
    <property type="molecule type" value="Genomic_DNA"/>
</dbReference>
<proteinExistence type="predicted"/>
<keyword evidence="3" id="KW-1185">Reference proteome</keyword>
<dbReference type="RefSeq" id="WP_188923307.1">
    <property type="nucleotide sequence ID" value="NZ_BMQV01000080.1"/>
</dbReference>
<comment type="caution">
    <text evidence="2">The sequence shown here is derived from an EMBL/GenBank/DDBJ whole genome shotgun (WGS) entry which is preliminary data.</text>
</comment>
<reference evidence="3" key="1">
    <citation type="journal article" date="2019" name="Int. J. Syst. Evol. Microbiol.">
        <title>The Global Catalogue of Microorganisms (GCM) 10K type strain sequencing project: providing services to taxonomists for standard genome sequencing and annotation.</title>
        <authorList>
            <consortium name="The Broad Institute Genomics Platform"/>
            <consortium name="The Broad Institute Genome Sequencing Center for Infectious Disease"/>
            <person name="Wu L."/>
            <person name="Ma J."/>
        </authorList>
    </citation>
    <scope>NUCLEOTIDE SEQUENCE [LARGE SCALE GENOMIC DNA]</scope>
    <source>
        <strain evidence="3">JCM 32304</strain>
    </source>
</reference>
<name>A0ABQ2QBT3_9GAMM</name>
<dbReference type="PANTHER" id="PTHR38011:SF11">
    <property type="entry name" value="2,5-DIAMINO-6-RIBOSYLAMINO-4(3H)-PYRIMIDINONE 5'-PHOSPHATE REDUCTASE"/>
    <property type="match status" value="1"/>
</dbReference>
<dbReference type="Pfam" id="PF01872">
    <property type="entry name" value="RibD_C"/>
    <property type="match status" value="1"/>
</dbReference>
<dbReference type="InterPro" id="IPR002734">
    <property type="entry name" value="RibDG_C"/>
</dbReference>
<evidence type="ECO:0000313" key="2">
    <source>
        <dbReference type="EMBL" id="GGP71057.1"/>
    </source>
</evidence>
<protein>
    <submittedName>
        <fullName evidence="2">Dihydrofolate reductase</fullName>
    </submittedName>
</protein>
<feature type="domain" description="Bacterial bifunctional deaminase-reductase C-terminal" evidence="1">
    <location>
        <begin position="7"/>
        <end position="178"/>
    </location>
</feature>
<dbReference type="Proteomes" id="UP000654367">
    <property type="component" value="Unassembled WGS sequence"/>
</dbReference>
<sequence>MKCSVYIATSVDGFIAKNDGSVDWLHAAGNTDADMGDQADMGMAEYMASVDCLIMGRKCMETISNMNLTPEQWPYGDTRIIVLSNTVKQAPDNVKDKIEMYAGDLQALVTKLESEGHQHAYIDGGTTIQAFINLQLINEMTITHAPVLLGKGIPLFGTTIKDIKLEQAQATAFANDFVQVKYTVNYQ</sequence>
<accession>A0ABQ2QBT3</accession>
<organism evidence="2 3">
    <name type="scientific">Shewanella saliphila</name>
    <dbReference type="NCBI Taxonomy" id="2282698"/>
    <lineage>
        <taxon>Bacteria</taxon>
        <taxon>Pseudomonadati</taxon>
        <taxon>Pseudomonadota</taxon>
        <taxon>Gammaproteobacteria</taxon>
        <taxon>Alteromonadales</taxon>
        <taxon>Shewanellaceae</taxon>
        <taxon>Shewanella</taxon>
    </lineage>
</organism>
<dbReference type="Gene3D" id="3.40.430.10">
    <property type="entry name" value="Dihydrofolate Reductase, subunit A"/>
    <property type="match status" value="1"/>
</dbReference>